<dbReference type="PROSITE" id="PS50977">
    <property type="entry name" value="HTH_TETR_2"/>
    <property type="match status" value="1"/>
</dbReference>
<comment type="caution">
    <text evidence="4">The sequence shown here is derived from an EMBL/GenBank/DDBJ whole genome shotgun (WGS) entry which is preliminary data.</text>
</comment>
<evidence type="ECO:0000256" key="1">
    <source>
        <dbReference type="ARBA" id="ARBA00023125"/>
    </source>
</evidence>
<dbReference type="Gene3D" id="1.10.357.10">
    <property type="entry name" value="Tetracycline Repressor, domain 2"/>
    <property type="match status" value="1"/>
</dbReference>
<evidence type="ECO:0000256" key="2">
    <source>
        <dbReference type="PROSITE-ProRule" id="PRU00335"/>
    </source>
</evidence>
<dbReference type="InterPro" id="IPR009057">
    <property type="entry name" value="Homeodomain-like_sf"/>
</dbReference>
<feature type="DNA-binding region" description="H-T-H motif" evidence="2">
    <location>
        <begin position="26"/>
        <end position="45"/>
    </location>
</feature>
<proteinExistence type="predicted"/>
<evidence type="ECO:0000313" key="4">
    <source>
        <dbReference type="EMBL" id="MFD1420909.1"/>
    </source>
</evidence>
<sequence length="207" mass="23859">MTSSTKKRIVETAIALFNESGYESISLRDIAKAAGTTIGNLTYHFHHKEDLLVAIQQQIEVDFLSFADDSAVSGEEALKELIKIFNKSAALKTHNKFFFMDFESIVGDNQTLRATVQSFRNRLYVAYQQCFDKMVKFDIFRQDLSKQQYDELILVLLTMDYAWEMRYSPKYEFKLAVDTATLSINTIYPYLTLKGRQICDGITDVKH</sequence>
<dbReference type="InterPro" id="IPR001647">
    <property type="entry name" value="HTH_TetR"/>
</dbReference>
<keyword evidence="1 2" id="KW-0238">DNA-binding</keyword>
<dbReference type="EMBL" id="JBHTOJ010000017">
    <property type="protein sequence ID" value="MFD1420909.1"/>
    <property type="molecule type" value="Genomic_DNA"/>
</dbReference>
<evidence type="ECO:0000259" key="3">
    <source>
        <dbReference type="PROSITE" id="PS50977"/>
    </source>
</evidence>
<dbReference type="PRINTS" id="PR00455">
    <property type="entry name" value="HTHTETR"/>
</dbReference>
<dbReference type="PANTHER" id="PTHR30055:SF226">
    <property type="entry name" value="HTH-TYPE TRANSCRIPTIONAL REGULATOR PKSA"/>
    <property type="match status" value="1"/>
</dbReference>
<gene>
    <name evidence="4" type="ORF">ACFQ5L_08070</name>
</gene>
<keyword evidence="5" id="KW-1185">Reference proteome</keyword>
<dbReference type="Pfam" id="PF00440">
    <property type="entry name" value="TetR_N"/>
    <property type="match status" value="1"/>
</dbReference>
<reference evidence="5" key="1">
    <citation type="journal article" date="2019" name="Int. J. Syst. Evol. Microbiol.">
        <title>The Global Catalogue of Microorganisms (GCM) 10K type strain sequencing project: providing services to taxonomists for standard genome sequencing and annotation.</title>
        <authorList>
            <consortium name="The Broad Institute Genomics Platform"/>
            <consortium name="The Broad Institute Genome Sequencing Center for Infectious Disease"/>
            <person name="Wu L."/>
            <person name="Ma J."/>
        </authorList>
    </citation>
    <scope>NUCLEOTIDE SEQUENCE [LARGE SCALE GENOMIC DNA]</scope>
    <source>
        <strain evidence="5">CCM 8931</strain>
    </source>
</reference>
<protein>
    <submittedName>
        <fullName evidence="4">TetR/AcrR family transcriptional regulator</fullName>
    </submittedName>
</protein>
<dbReference type="RefSeq" id="WP_137635437.1">
    <property type="nucleotide sequence ID" value="NZ_BJDL01000021.1"/>
</dbReference>
<accession>A0ABW4C0A4</accession>
<dbReference type="PANTHER" id="PTHR30055">
    <property type="entry name" value="HTH-TYPE TRANSCRIPTIONAL REGULATOR RUTR"/>
    <property type="match status" value="1"/>
</dbReference>
<dbReference type="InterPro" id="IPR050109">
    <property type="entry name" value="HTH-type_TetR-like_transc_reg"/>
</dbReference>
<dbReference type="SUPFAM" id="SSF46689">
    <property type="entry name" value="Homeodomain-like"/>
    <property type="match status" value="1"/>
</dbReference>
<organism evidence="4 5">
    <name type="scientific">Lactiplantibacillus songbeiensis</name>
    <dbReference type="NCBI Taxonomy" id="2559920"/>
    <lineage>
        <taxon>Bacteria</taxon>
        <taxon>Bacillati</taxon>
        <taxon>Bacillota</taxon>
        <taxon>Bacilli</taxon>
        <taxon>Lactobacillales</taxon>
        <taxon>Lactobacillaceae</taxon>
        <taxon>Lactiplantibacillus</taxon>
    </lineage>
</organism>
<name>A0ABW4C0A4_9LACO</name>
<evidence type="ECO:0000313" key="5">
    <source>
        <dbReference type="Proteomes" id="UP001597188"/>
    </source>
</evidence>
<dbReference type="Proteomes" id="UP001597188">
    <property type="component" value="Unassembled WGS sequence"/>
</dbReference>
<feature type="domain" description="HTH tetR-type" evidence="3">
    <location>
        <begin position="3"/>
        <end position="63"/>
    </location>
</feature>